<evidence type="ECO:0000313" key="3">
    <source>
        <dbReference type="EMBL" id="EGG16919.1"/>
    </source>
</evidence>
<evidence type="ECO:0000259" key="2">
    <source>
        <dbReference type="PROSITE" id="PS50026"/>
    </source>
</evidence>
<dbReference type="EMBL" id="GL883021">
    <property type="protein sequence ID" value="EGG16919.1"/>
    <property type="molecule type" value="Genomic_DNA"/>
</dbReference>
<sequence length="306" mass="34305">MATISTIYGLVKLIGDNFGDDTNNRVSINVSPSNIKCNFKSATSTQIICHLGSSLVGDTKLLPISISVDDIYTQTYKPLMYCSERFYSTILFCGEYSRVKQLMIDNETMGATPNAPYIGEFESKMYQCFNQSLDIIGYEEFRFWQGVSNNSLYNIYDRTVSSNIKNVKYYTPLITFYTTDTPVIDSVTNIQFGQASLITIKGNHFGKDHSYVLIFFNEKDTNITLCKSPRFIGNSYRQMTCLLDGGLSNHVSDTSIMIRVAEKSTTLPLAQCTGDCNNRGRCNYLIGSCECDIGYDPDLDCSSLVM</sequence>
<organism evidence="3 4">
    <name type="scientific">Cavenderia fasciculata</name>
    <name type="common">Slime mold</name>
    <name type="synonym">Dictyostelium fasciculatum</name>
    <dbReference type="NCBI Taxonomy" id="261658"/>
    <lineage>
        <taxon>Eukaryota</taxon>
        <taxon>Amoebozoa</taxon>
        <taxon>Evosea</taxon>
        <taxon>Eumycetozoa</taxon>
        <taxon>Dictyostelia</taxon>
        <taxon>Acytosteliales</taxon>
        <taxon>Cavenderiaceae</taxon>
        <taxon>Cavenderia</taxon>
    </lineage>
</organism>
<dbReference type="Gene3D" id="2.60.40.10">
    <property type="entry name" value="Immunoglobulins"/>
    <property type="match status" value="2"/>
</dbReference>
<feature type="disulfide bond" evidence="1">
    <location>
        <begin position="272"/>
        <end position="282"/>
    </location>
</feature>
<keyword evidence="4" id="KW-1185">Reference proteome</keyword>
<evidence type="ECO:0000256" key="1">
    <source>
        <dbReference type="PROSITE-ProRule" id="PRU00076"/>
    </source>
</evidence>
<dbReference type="Proteomes" id="UP000007797">
    <property type="component" value="Unassembled WGS sequence"/>
</dbReference>
<dbReference type="InterPro" id="IPR014756">
    <property type="entry name" value="Ig_E-set"/>
</dbReference>
<dbReference type="InterPro" id="IPR013783">
    <property type="entry name" value="Ig-like_fold"/>
</dbReference>
<feature type="domain" description="EGF-like" evidence="2">
    <location>
        <begin position="268"/>
        <end position="302"/>
    </location>
</feature>
<dbReference type="Pfam" id="PF01833">
    <property type="entry name" value="TIG"/>
    <property type="match status" value="2"/>
</dbReference>
<dbReference type="SUPFAM" id="SSF81296">
    <property type="entry name" value="E set domains"/>
    <property type="match status" value="2"/>
</dbReference>
<dbReference type="PROSITE" id="PS01186">
    <property type="entry name" value="EGF_2"/>
    <property type="match status" value="1"/>
</dbReference>
<evidence type="ECO:0000313" key="4">
    <source>
        <dbReference type="Proteomes" id="UP000007797"/>
    </source>
</evidence>
<dbReference type="PROSITE" id="PS50026">
    <property type="entry name" value="EGF_3"/>
    <property type="match status" value="1"/>
</dbReference>
<gene>
    <name evidence="3" type="ORF">DFA_07900</name>
</gene>
<comment type="caution">
    <text evidence="1">Lacks conserved residue(s) required for the propagation of feature annotation.</text>
</comment>
<protein>
    <recommendedName>
        <fullName evidence="2">EGF-like domain-containing protein</fullName>
    </recommendedName>
</protein>
<dbReference type="GeneID" id="14869218"/>
<name>F4Q405_CACFS</name>
<reference evidence="4" key="1">
    <citation type="journal article" date="2011" name="Genome Res.">
        <title>Phylogeny-wide analysis of social amoeba genomes highlights ancient origins for complex intercellular communication.</title>
        <authorList>
            <person name="Heidel A.J."/>
            <person name="Lawal H.M."/>
            <person name="Felder M."/>
            <person name="Schilde C."/>
            <person name="Helps N.R."/>
            <person name="Tunggal B."/>
            <person name="Rivero F."/>
            <person name="John U."/>
            <person name="Schleicher M."/>
            <person name="Eichinger L."/>
            <person name="Platzer M."/>
            <person name="Noegel A.A."/>
            <person name="Schaap P."/>
            <person name="Gloeckner G."/>
        </authorList>
    </citation>
    <scope>NUCLEOTIDE SEQUENCE [LARGE SCALE GENOMIC DNA]</scope>
    <source>
        <strain evidence="4">SH3</strain>
    </source>
</reference>
<dbReference type="InterPro" id="IPR000742">
    <property type="entry name" value="EGF"/>
</dbReference>
<dbReference type="KEGG" id="dfa:DFA_07900"/>
<keyword evidence="1" id="KW-0245">EGF-like domain</keyword>
<dbReference type="RefSeq" id="XP_004355393.1">
    <property type="nucleotide sequence ID" value="XM_004355341.1"/>
</dbReference>
<accession>F4Q405</accession>
<keyword evidence="1" id="KW-1015">Disulfide bond</keyword>
<dbReference type="AlphaFoldDB" id="F4Q405"/>
<dbReference type="InterPro" id="IPR002909">
    <property type="entry name" value="IPT_dom"/>
</dbReference>
<proteinExistence type="predicted"/>